<name>A0ACC1I2S2_9FUNG</name>
<protein>
    <submittedName>
        <fullName evidence="1">Uncharacterized protein</fullName>
    </submittedName>
</protein>
<sequence>EPCLGFLQAFARRLFIDKVKGTSILNRVLNCEKDPRESYDLEHWLCDDSRQATSPDSAVALANHKHPRPK</sequence>
<accession>A0ACC1I2S2</accession>
<keyword evidence="2" id="KW-1185">Reference proteome</keyword>
<dbReference type="EMBL" id="JAMZIH010000001">
    <property type="protein sequence ID" value="KAJ1680439.1"/>
    <property type="molecule type" value="Genomic_DNA"/>
</dbReference>
<comment type="caution">
    <text evidence="1">The sequence shown here is derived from an EMBL/GenBank/DDBJ whole genome shotgun (WGS) entry which is preliminary data.</text>
</comment>
<feature type="non-terminal residue" evidence="1">
    <location>
        <position position="1"/>
    </location>
</feature>
<evidence type="ECO:0000313" key="1">
    <source>
        <dbReference type="EMBL" id="KAJ1680439.1"/>
    </source>
</evidence>
<reference evidence="1" key="1">
    <citation type="submission" date="2022-06" db="EMBL/GenBank/DDBJ databases">
        <title>Phylogenomic reconstructions and comparative analyses of Kickxellomycotina fungi.</title>
        <authorList>
            <person name="Reynolds N.K."/>
            <person name="Stajich J.E."/>
            <person name="Barry K."/>
            <person name="Grigoriev I.V."/>
            <person name="Crous P."/>
            <person name="Smith M.E."/>
        </authorList>
    </citation>
    <scope>NUCLEOTIDE SEQUENCE</scope>
    <source>
        <strain evidence="1">RSA 2271</strain>
    </source>
</reference>
<proteinExistence type="predicted"/>
<organism evidence="1 2">
    <name type="scientific">Spiromyces aspiralis</name>
    <dbReference type="NCBI Taxonomy" id="68401"/>
    <lineage>
        <taxon>Eukaryota</taxon>
        <taxon>Fungi</taxon>
        <taxon>Fungi incertae sedis</taxon>
        <taxon>Zoopagomycota</taxon>
        <taxon>Kickxellomycotina</taxon>
        <taxon>Kickxellomycetes</taxon>
        <taxon>Kickxellales</taxon>
        <taxon>Kickxellaceae</taxon>
        <taxon>Spiromyces</taxon>
    </lineage>
</organism>
<evidence type="ECO:0000313" key="2">
    <source>
        <dbReference type="Proteomes" id="UP001145114"/>
    </source>
</evidence>
<dbReference type="Proteomes" id="UP001145114">
    <property type="component" value="Unassembled WGS sequence"/>
</dbReference>
<gene>
    <name evidence="1" type="ORF">EV182_000020</name>
</gene>